<dbReference type="InterPro" id="IPR049713">
    <property type="entry name" value="Pr6Pr-like"/>
</dbReference>
<feature type="transmembrane region" description="Helical" evidence="1">
    <location>
        <begin position="137"/>
        <end position="153"/>
    </location>
</feature>
<feature type="transmembrane region" description="Helical" evidence="1">
    <location>
        <begin position="101"/>
        <end position="125"/>
    </location>
</feature>
<comment type="caution">
    <text evidence="2">The sequence shown here is derived from an EMBL/GenBank/DDBJ whole genome shotgun (WGS) entry which is preliminary data.</text>
</comment>
<feature type="transmembrane region" description="Helical" evidence="1">
    <location>
        <begin position="165"/>
        <end position="188"/>
    </location>
</feature>
<feature type="transmembrane region" description="Helical" evidence="1">
    <location>
        <begin position="200"/>
        <end position="224"/>
    </location>
</feature>
<keyword evidence="1" id="KW-0472">Membrane</keyword>
<feature type="transmembrane region" description="Helical" evidence="1">
    <location>
        <begin position="27"/>
        <end position="49"/>
    </location>
</feature>
<dbReference type="EMBL" id="BAABIM010000002">
    <property type="protein sequence ID" value="GAA4681500.1"/>
    <property type="molecule type" value="Genomic_DNA"/>
</dbReference>
<dbReference type="Proteomes" id="UP001500621">
    <property type="component" value="Unassembled WGS sequence"/>
</dbReference>
<reference evidence="3" key="1">
    <citation type="journal article" date="2019" name="Int. J. Syst. Evol. Microbiol.">
        <title>The Global Catalogue of Microorganisms (GCM) 10K type strain sequencing project: providing services to taxonomists for standard genome sequencing and annotation.</title>
        <authorList>
            <consortium name="The Broad Institute Genomics Platform"/>
            <consortium name="The Broad Institute Genome Sequencing Center for Infectious Disease"/>
            <person name="Wu L."/>
            <person name="Ma J."/>
        </authorList>
    </citation>
    <scope>NUCLEOTIDE SEQUENCE [LARGE SCALE GENOMIC DNA]</scope>
    <source>
        <strain evidence="3">JCM 18127</strain>
    </source>
</reference>
<evidence type="ECO:0000313" key="3">
    <source>
        <dbReference type="Proteomes" id="UP001500621"/>
    </source>
</evidence>
<evidence type="ECO:0000256" key="1">
    <source>
        <dbReference type="SAM" id="Phobius"/>
    </source>
</evidence>
<evidence type="ECO:0000313" key="2">
    <source>
        <dbReference type="EMBL" id="GAA4681500.1"/>
    </source>
</evidence>
<keyword evidence="1" id="KW-0812">Transmembrane</keyword>
<gene>
    <name evidence="2" type="ORF">GCM10023226_18350</name>
</gene>
<keyword evidence="1" id="KW-1133">Transmembrane helix</keyword>
<evidence type="ECO:0008006" key="4">
    <source>
        <dbReference type="Google" id="ProtNLM"/>
    </source>
</evidence>
<keyword evidence="3" id="KW-1185">Reference proteome</keyword>
<organism evidence="2 3">
    <name type="scientific">Nocardioides nanhaiensis</name>
    <dbReference type="NCBI Taxonomy" id="1476871"/>
    <lineage>
        <taxon>Bacteria</taxon>
        <taxon>Bacillati</taxon>
        <taxon>Actinomycetota</taxon>
        <taxon>Actinomycetes</taxon>
        <taxon>Propionibacteriales</taxon>
        <taxon>Nocardioidaceae</taxon>
        <taxon>Nocardioides</taxon>
    </lineage>
</organism>
<feature type="transmembrane region" description="Helical" evidence="1">
    <location>
        <begin position="69"/>
        <end position="89"/>
    </location>
</feature>
<protein>
    <recommendedName>
        <fullName evidence="4">F420-dependent oxidoreductase</fullName>
    </recommendedName>
</protein>
<proteinExistence type="predicted"/>
<sequence>MAEEHRVPPEAARHYPRRMGRTSSARAWHGLTAVVATAALLLQVLLVVQGGRVLDEAEPPDLPVRLARLVAYFTVQSNLLVAVTAWTLVRDPHRDGPRWRVLRLASTAGIVVTGLVHLVLLAPLLDLDGADALADVLLHRAVPLLALAGWLVLGPRPRVTGGVALGVLAWPLAWLVVTLTVGATTGWYPYPFLDPRQDGVGAVVASCAAITLLVGVLLVVALVLDRRLPATGDRHPRRRAH</sequence>
<dbReference type="NCBIfam" id="NF038065">
    <property type="entry name" value="Pr6Pr"/>
    <property type="match status" value="1"/>
</dbReference>
<name>A0ABP8W668_9ACTN</name>
<accession>A0ABP8W668</accession>